<evidence type="ECO:0000313" key="2">
    <source>
        <dbReference type="Proteomes" id="UP001157502"/>
    </source>
</evidence>
<evidence type="ECO:0000313" key="1">
    <source>
        <dbReference type="EMBL" id="KAJ7987958.1"/>
    </source>
</evidence>
<protein>
    <submittedName>
        <fullName evidence="1">Uncharacterized protein</fullName>
    </submittedName>
</protein>
<gene>
    <name evidence="1" type="ORF">DPEC_G00318650</name>
</gene>
<name>A0ACC2F9A8_DALPE</name>
<reference evidence="1" key="1">
    <citation type="submission" date="2021-05" db="EMBL/GenBank/DDBJ databases">
        <authorList>
            <person name="Pan Q."/>
            <person name="Jouanno E."/>
            <person name="Zahm M."/>
            <person name="Klopp C."/>
            <person name="Cabau C."/>
            <person name="Louis A."/>
            <person name="Berthelot C."/>
            <person name="Parey E."/>
            <person name="Roest Crollius H."/>
            <person name="Montfort J."/>
            <person name="Robinson-Rechavi M."/>
            <person name="Bouchez O."/>
            <person name="Lampietro C."/>
            <person name="Lopez Roques C."/>
            <person name="Donnadieu C."/>
            <person name="Postlethwait J."/>
            <person name="Bobe J."/>
            <person name="Dillon D."/>
            <person name="Chandos A."/>
            <person name="von Hippel F."/>
            <person name="Guiguen Y."/>
        </authorList>
    </citation>
    <scope>NUCLEOTIDE SEQUENCE</scope>
    <source>
        <strain evidence="1">YG-Jan2019</strain>
    </source>
</reference>
<sequence length="368" mass="43000">MAAASSHEPLRSVVLGTFIVMCGLGTFWMYYTPTANRSYPCPGVQRDGNQKQQDPDQIPKIHDKTVDGVKQEEIIVLVWMWPFGYTFDLKSCASFNNIKGCHLTDDKSFYNKAHVVVFHHRNIAGDLGNMPKEPRPWFQKWVWYNMESPTYTSRIPGLDNMFNITASYRLSSDIYTPYGSLVELTSDDKSFELPKKDKLVCWVVSHWDVNHKRVPIFNELNKHVKIDAFGRHFGKYIEDKSKIVSSCKFYLSFENSIHQDYITEKVYETLLAGAVPVVLGPPRNNYESVIPTDSFIHVDDFPSLKELADWLIFLDKNETEYLKYFSWREHYKVKLMEFGKEHACRSCGYLQQNRGFRIFRNLNTWFWG</sequence>
<organism evidence="1 2">
    <name type="scientific">Dallia pectoralis</name>
    <name type="common">Alaska blackfish</name>
    <dbReference type="NCBI Taxonomy" id="75939"/>
    <lineage>
        <taxon>Eukaryota</taxon>
        <taxon>Metazoa</taxon>
        <taxon>Chordata</taxon>
        <taxon>Craniata</taxon>
        <taxon>Vertebrata</taxon>
        <taxon>Euteleostomi</taxon>
        <taxon>Actinopterygii</taxon>
        <taxon>Neopterygii</taxon>
        <taxon>Teleostei</taxon>
        <taxon>Protacanthopterygii</taxon>
        <taxon>Esociformes</taxon>
        <taxon>Umbridae</taxon>
        <taxon>Dallia</taxon>
    </lineage>
</organism>
<dbReference type="EMBL" id="CM055758">
    <property type="protein sequence ID" value="KAJ7987958.1"/>
    <property type="molecule type" value="Genomic_DNA"/>
</dbReference>
<keyword evidence="2" id="KW-1185">Reference proteome</keyword>
<accession>A0ACC2F9A8</accession>
<dbReference type="Proteomes" id="UP001157502">
    <property type="component" value="Chromosome 31"/>
</dbReference>
<comment type="caution">
    <text evidence="1">The sequence shown here is derived from an EMBL/GenBank/DDBJ whole genome shotgun (WGS) entry which is preliminary data.</text>
</comment>
<proteinExistence type="predicted"/>